<sequence length="89" mass="10209">MILDLLTRFPCPHTSPAQLQHLLCDCHIFGKKYLNRVKGSAVTRVVQVTGENWIRLQRRVPTVRKPSTPVHKCREGMLQDQSLINGNYV</sequence>
<accession>A0A4Y2WRA9</accession>
<name>A0A4Y2WRA9_ARAVE</name>
<protein>
    <submittedName>
        <fullName evidence="1">Uncharacterized protein</fullName>
    </submittedName>
</protein>
<organism evidence="1 2">
    <name type="scientific">Araneus ventricosus</name>
    <name type="common">Orbweaver spider</name>
    <name type="synonym">Epeira ventricosa</name>
    <dbReference type="NCBI Taxonomy" id="182803"/>
    <lineage>
        <taxon>Eukaryota</taxon>
        <taxon>Metazoa</taxon>
        <taxon>Ecdysozoa</taxon>
        <taxon>Arthropoda</taxon>
        <taxon>Chelicerata</taxon>
        <taxon>Arachnida</taxon>
        <taxon>Araneae</taxon>
        <taxon>Araneomorphae</taxon>
        <taxon>Entelegynae</taxon>
        <taxon>Araneoidea</taxon>
        <taxon>Araneidae</taxon>
        <taxon>Araneus</taxon>
    </lineage>
</organism>
<proteinExistence type="predicted"/>
<reference evidence="1 2" key="1">
    <citation type="journal article" date="2019" name="Sci. Rep.">
        <title>Orb-weaving spider Araneus ventricosus genome elucidates the spidroin gene catalogue.</title>
        <authorList>
            <person name="Kono N."/>
            <person name="Nakamura H."/>
            <person name="Ohtoshi R."/>
            <person name="Moran D.A.P."/>
            <person name="Shinohara A."/>
            <person name="Yoshida Y."/>
            <person name="Fujiwara M."/>
            <person name="Mori M."/>
            <person name="Tomita M."/>
            <person name="Arakawa K."/>
        </authorList>
    </citation>
    <scope>NUCLEOTIDE SEQUENCE [LARGE SCALE GENOMIC DNA]</scope>
</reference>
<dbReference type="AlphaFoldDB" id="A0A4Y2WRA9"/>
<gene>
    <name evidence="1" type="ORF">AVEN_200800_1</name>
</gene>
<dbReference type="EMBL" id="BGPR01064738">
    <property type="protein sequence ID" value="GBO39661.1"/>
    <property type="molecule type" value="Genomic_DNA"/>
</dbReference>
<dbReference type="Proteomes" id="UP000499080">
    <property type="component" value="Unassembled WGS sequence"/>
</dbReference>
<evidence type="ECO:0000313" key="2">
    <source>
        <dbReference type="Proteomes" id="UP000499080"/>
    </source>
</evidence>
<keyword evidence="2" id="KW-1185">Reference proteome</keyword>
<evidence type="ECO:0000313" key="1">
    <source>
        <dbReference type="EMBL" id="GBO39661.1"/>
    </source>
</evidence>
<comment type="caution">
    <text evidence="1">The sequence shown here is derived from an EMBL/GenBank/DDBJ whole genome shotgun (WGS) entry which is preliminary data.</text>
</comment>